<organism evidence="2 3">
    <name type="scientific">Odynerus spinipes</name>
    <dbReference type="NCBI Taxonomy" id="1348599"/>
    <lineage>
        <taxon>Eukaryota</taxon>
        <taxon>Metazoa</taxon>
        <taxon>Ecdysozoa</taxon>
        <taxon>Arthropoda</taxon>
        <taxon>Hexapoda</taxon>
        <taxon>Insecta</taxon>
        <taxon>Pterygota</taxon>
        <taxon>Neoptera</taxon>
        <taxon>Endopterygota</taxon>
        <taxon>Hymenoptera</taxon>
        <taxon>Apocrita</taxon>
        <taxon>Aculeata</taxon>
        <taxon>Vespoidea</taxon>
        <taxon>Vespidae</taxon>
        <taxon>Eumeninae</taxon>
        <taxon>Odynerus</taxon>
    </lineage>
</organism>
<dbReference type="CDD" id="cd13361">
    <property type="entry name" value="PH_PLC_beta"/>
    <property type="match status" value="1"/>
</dbReference>
<dbReference type="InterPro" id="IPR037862">
    <property type="entry name" value="PLC-beta_PH"/>
</dbReference>
<accession>A0AAD9RJP6</accession>
<sequence length="93" mass="10605">MAGNKAQVNAVQTKPVEVSQQLQDGDKFIKWDEDSGVATPVTLKVDKFGFYLHWVAQNEEMDTLEIAMIRDTRTGKYAKIPKVVMLYFCLYSD</sequence>
<keyword evidence="3" id="KW-1185">Reference proteome</keyword>
<reference evidence="2" key="1">
    <citation type="submission" date="2021-08" db="EMBL/GenBank/DDBJ databases">
        <authorList>
            <person name="Misof B."/>
            <person name="Oliver O."/>
            <person name="Podsiadlowski L."/>
            <person name="Donath A."/>
            <person name="Peters R."/>
            <person name="Mayer C."/>
            <person name="Rust J."/>
            <person name="Gunkel S."/>
            <person name="Lesny P."/>
            <person name="Martin S."/>
            <person name="Oeyen J.P."/>
            <person name="Petersen M."/>
            <person name="Panagiotis P."/>
            <person name="Wilbrandt J."/>
            <person name="Tanja T."/>
        </authorList>
    </citation>
    <scope>NUCLEOTIDE SEQUENCE</scope>
    <source>
        <strain evidence="2">GBR_01_08_01A</strain>
        <tissue evidence="2">Thorax + abdomen</tissue>
    </source>
</reference>
<feature type="domain" description="PLC-beta PH" evidence="1">
    <location>
        <begin position="17"/>
        <end position="82"/>
    </location>
</feature>
<gene>
    <name evidence="2" type="ORF">KPH14_007787</name>
</gene>
<evidence type="ECO:0000313" key="2">
    <source>
        <dbReference type="EMBL" id="KAK2580690.1"/>
    </source>
</evidence>
<dbReference type="SUPFAM" id="SSF50729">
    <property type="entry name" value="PH domain-like"/>
    <property type="match status" value="1"/>
</dbReference>
<dbReference type="Pfam" id="PF17787">
    <property type="entry name" value="PH_14"/>
    <property type="match status" value="1"/>
</dbReference>
<protein>
    <recommendedName>
        <fullName evidence="1">PLC-beta PH domain-containing protein</fullName>
    </recommendedName>
</protein>
<dbReference type="EMBL" id="JAIFRP010000050">
    <property type="protein sequence ID" value="KAK2580690.1"/>
    <property type="molecule type" value="Genomic_DNA"/>
</dbReference>
<name>A0AAD9RJP6_9HYME</name>
<comment type="caution">
    <text evidence="2">The sequence shown here is derived from an EMBL/GenBank/DDBJ whole genome shotgun (WGS) entry which is preliminary data.</text>
</comment>
<dbReference type="Gene3D" id="2.30.29.240">
    <property type="match status" value="1"/>
</dbReference>
<evidence type="ECO:0000313" key="3">
    <source>
        <dbReference type="Proteomes" id="UP001258017"/>
    </source>
</evidence>
<dbReference type="AlphaFoldDB" id="A0AAD9RJP6"/>
<proteinExistence type="predicted"/>
<reference evidence="2" key="2">
    <citation type="journal article" date="2023" name="Commun. Biol.">
        <title>Intrasexual cuticular hydrocarbon dimorphism in a wasp sheds light on hydrocarbon biosynthesis genes in Hymenoptera.</title>
        <authorList>
            <person name="Moris V.C."/>
            <person name="Podsiadlowski L."/>
            <person name="Martin S."/>
            <person name="Oeyen J.P."/>
            <person name="Donath A."/>
            <person name="Petersen M."/>
            <person name="Wilbrandt J."/>
            <person name="Misof B."/>
            <person name="Liedtke D."/>
            <person name="Thamm M."/>
            <person name="Scheiner R."/>
            <person name="Schmitt T."/>
            <person name="Niehuis O."/>
        </authorList>
    </citation>
    <scope>NUCLEOTIDE SEQUENCE</scope>
    <source>
        <strain evidence="2">GBR_01_08_01A</strain>
    </source>
</reference>
<dbReference type="Proteomes" id="UP001258017">
    <property type="component" value="Unassembled WGS sequence"/>
</dbReference>
<evidence type="ECO:0000259" key="1">
    <source>
        <dbReference type="Pfam" id="PF17787"/>
    </source>
</evidence>